<dbReference type="GO" id="GO:0005886">
    <property type="term" value="C:plasma membrane"/>
    <property type="evidence" value="ECO:0000318"/>
    <property type="project" value="GO_Central"/>
</dbReference>
<dbReference type="GO" id="GO:0004439">
    <property type="term" value="F:phosphatidylinositol-4,5-bisphosphate 5-phosphatase activity"/>
    <property type="evidence" value="ECO:0000318"/>
    <property type="project" value="GO_Central"/>
</dbReference>
<proteinExistence type="inferred from homology"/>
<accession>H2XMJ7</accession>
<dbReference type="AlphaFoldDB" id="H2XMJ7"/>
<dbReference type="InterPro" id="IPR041611">
    <property type="entry name" value="SKICH"/>
</dbReference>
<dbReference type="STRING" id="7719.ENSCINP00000030880"/>
<dbReference type="GO" id="GO:0046030">
    <property type="term" value="F:inositol trisphosphate phosphatase activity"/>
    <property type="evidence" value="ECO:0000318"/>
    <property type="project" value="GO_Central"/>
</dbReference>
<dbReference type="PANTHER" id="PTHR11200:SF275">
    <property type="entry name" value="LD06095P"/>
    <property type="match status" value="1"/>
</dbReference>
<evidence type="ECO:0000256" key="1">
    <source>
        <dbReference type="ARBA" id="ARBA00005910"/>
    </source>
</evidence>
<name>H2XMJ7_CIOIN</name>
<dbReference type="OMA" id="NSECQHI"/>
<dbReference type="Proteomes" id="UP000008144">
    <property type="component" value="Unassembled WGS sequence"/>
</dbReference>
<dbReference type="Gene3D" id="3.60.10.10">
    <property type="entry name" value="Endonuclease/exonuclease/phosphatase"/>
    <property type="match status" value="1"/>
</dbReference>
<evidence type="ECO:0000313" key="4">
    <source>
        <dbReference type="Proteomes" id="UP000008144"/>
    </source>
</evidence>
<dbReference type="GO" id="GO:0034485">
    <property type="term" value="F:phosphatidylinositol-3,4,5-trisphosphate 5-phosphatase activity"/>
    <property type="evidence" value="ECO:0000318"/>
    <property type="project" value="GO_Central"/>
</dbReference>
<reference evidence="3" key="3">
    <citation type="submission" date="2025-09" db="UniProtKB">
        <authorList>
            <consortium name="Ensembl"/>
        </authorList>
    </citation>
    <scope>IDENTIFICATION</scope>
</reference>
<dbReference type="CDD" id="cd09094">
    <property type="entry name" value="INPP5c_INPP5J-like"/>
    <property type="match status" value="1"/>
</dbReference>
<organism evidence="3 4">
    <name type="scientific">Ciona intestinalis</name>
    <name type="common">Transparent sea squirt</name>
    <name type="synonym">Ascidia intestinalis</name>
    <dbReference type="NCBI Taxonomy" id="7719"/>
    <lineage>
        <taxon>Eukaryota</taxon>
        <taxon>Metazoa</taxon>
        <taxon>Chordata</taxon>
        <taxon>Tunicata</taxon>
        <taxon>Ascidiacea</taxon>
        <taxon>Phlebobranchia</taxon>
        <taxon>Cionidae</taxon>
        <taxon>Ciona</taxon>
    </lineage>
</organism>
<keyword evidence="4" id="KW-1185">Reference proteome</keyword>
<dbReference type="Pfam" id="PF17751">
    <property type="entry name" value="SKICH"/>
    <property type="match status" value="1"/>
</dbReference>
<dbReference type="SUPFAM" id="SSF56219">
    <property type="entry name" value="DNase I-like"/>
    <property type="match status" value="1"/>
</dbReference>
<dbReference type="FunFam" id="3.60.10.10:FF:000060">
    <property type="entry name" value="Uncharacterized protein, isoform C"/>
    <property type="match status" value="1"/>
</dbReference>
<dbReference type="GO" id="GO:0046856">
    <property type="term" value="P:phosphatidylinositol dephosphorylation"/>
    <property type="evidence" value="ECO:0007669"/>
    <property type="project" value="InterPro"/>
</dbReference>
<dbReference type="InterPro" id="IPR046985">
    <property type="entry name" value="IP5"/>
</dbReference>
<reference evidence="4" key="1">
    <citation type="journal article" date="2002" name="Science">
        <title>The draft genome of Ciona intestinalis: insights into chordate and vertebrate origins.</title>
        <authorList>
            <person name="Dehal P."/>
            <person name="Satou Y."/>
            <person name="Campbell R.K."/>
            <person name="Chapman J."/>
            <person name="Degnan B."/>
            <person name="De Tomaso A."/>
            <person name="Davidson B."/>
            <person name="Di Gregorio A."/>
            <person name="Gelpke M."/>
            <person name="Goodstein D.M."/>
            <person name="Harafuji N."/>
            <person name="Hastings K.E."/>
            <person name="Ho I."/>
            <person name="Hotta K."/>
            <person name="Huang W."/>
            <person name="Kawashima T."/>
            <person name="Lemaire P."/>
            <person name="Martinez D."/>
            <person name="Meinertzhagen I.A."/>
            <person name="Necula S."/>
            <person name="Nonaka M."/>
            <person name="Putnam N."/>
            <person name="Rash S."/>
            <person name="Saiga H."/>
            <person name="Satake M."/>
            <person name="Terry A."/>
            <person name="Yamada L."/>
            <person name="Wang H.G."/>
            <person name="Awazu S."/>
            <person name="Azumi K."/>
            <person name="Boore J."/>
            <person name="Branno M."/>
            <person name="Chin-Bow S."/>
            <person name="DeSantis R."/>
            <person name="Doyle S."/>
            <person name="Francino P."/>
            <person name="Keys D.N."/>
            <person name="Haga S."/>
            <person name="Hayashi H."/>
            <person name="Hino K."/>
            <person name="Imai K.S."/>
            <person name="Inaba K."/>
            <person name="Kano S."/>
            <person name="Kobayashi K."/>
            <person name="Kobayashi M."/>
            <person name="Lee B.I."/>
            <person name="Makabe K.W."/>
            <person name="Manohar C."/>
            <person name="Matassi G."/>
            <person name="Medina M."/>
            <person name="Mochizuki Y."/>
            <person name="Mount S."/>
            <person name="Morishita T."/>
            <person name="Miura S."/>
            <person name="Nakayama A."/>
            <person name="Nishizaka S."/>
            <person name="Nomoto H."/>
            <person name="Ohta F."/>
            <person name="Oishi K."/>
            <person name="Rigoutsos I."/>
            <person name="Sano M."/>
            <person name="Sasaki A."/>
            <person name="Sasakura Y."/>
            <person name="Shoguchi E."/>
            <person name="Shin-i T."/>
            <person name="Spagnuolo A."/>
            <person name="Stainier D."/>
            <person name="Suzuki M.M."/>
            <person name="Tassy O."/>
            <person name="Takatori N."/>
            <person name="Tokuoka M."/>
            <person name="Yagi K."/>
            <person name="Yoshizaki F."/>
            <person name="Wada S."/>
            <person name="Zhang C."/>
            <person name="Hyatt P.D."/>
            <person name="Larimer F."/>
            <person name="Detter C."/>
            <person name="Doggett N."/>
            <person name="Glavina T."/>
            <person name="Hawkins T."/>
            <person name="Richardson P."/>
            <person name="Lucas S."/>
            <person name="Kohara Y."/>
            <person name="Levine M."/>
            <person name="Satoh N."/>
            <person name="Rokhsar D.S."/>
        </authorList>
    </citation>
    <scope>NUCLEOTIDE SEQUENCE [LARGE SCALE GENOMIC DNA]</scope>
</reference>
<feature type="domain" description="Inositol polyphosphate-related phosphatase" evidence="2">
    <location>
        <begin position="16"/>
        <end position="329"/>
    </location>
</feature>
<protein>
    <recommendedName>
        <fullName evidence="2">Inositol polyphosphate-related phosphatase domain-containing protein</fullName>
    </recommendedName>
</protein>
<evidence type="ECO:0000259" key="2">
    <source>
        <dbReference type="SMART" id="SM00128"/>
    </source>
</evidence>
<sequence>ADEMQSSVKARQGKMWDLKVFACTWNVGNSEPIDEKQLQNLLGWQSGVRSDIYIIGLQEISTGPVETAISFISHDVWAKSFLDFFSKQEYFMVENVRLQGMSLCVFASIQHLPFIRFVKASYERTGFSGNWGNKGGVAISFWCYGEKIAVLNTHLHANLEVCEKRIIDFEKILKGIDFNETCDILSHDVVLWIGDTNFRIDDVSRSDVIKLVQEKKYKTLLKKDQLIKNQRSHNLLSQFIEGEINFAPTYKFDLGTDIYDTSVKQRKPAWTDRVLYRVHPDKVTLRKGKSEEKFVQQIVGSYVSHMEMQTSDHKPVTSIFRFHFTKDVSPIVNVQVGEISKDFVEVEITFEPGMFVDFHDYVALYPENLGDFRSYITWVYVPGSDAAENFRIRRKVSAKLPIQGPSVGYRVGYYSVKFGSLANISRVFNI</sequence>
<reference evidence="3" key="2">
    <citation type="submission" date="2025-08" db="UniProtKB">
        <authorList>
            <consortium name="Ensembl"/>
        </authorList>
    </citation>
    <scope>IDENTIFICATION</scope>
</reference>
<dbReference type="GeneTree" id="ENSGT00940000169797"/>
<dbReference type="InterPro" id="IPR000300">
    <property type="entry name" value="IPPc"/>
</dbReference>
<dbReference type="PANTHER" id="PTHR11200">
    <property type="entry name" value="INOSITOL 5-PHOSPHATASE"/>
    <property type="match status" value="1"/>
</dbReference>
<dbReference type="Ensembl" id="ENSCINT00000035658.1">
    <property type="protein sequence ID" value="ENSCINP00000030880.1"/>
    <property type="gene ID" value="ENSCING00000022402.1"/>
</dbReference>
<dbReference type="FunCoup" id="H2XMJ7">
    <property type="interactions" value="112"/>
</dbReference>
<dbReference type="Pfam" id="PF22669">
    <property type="entry name" value="Exo_endo_phos2"/>
    <property type="match status" value="1"/>
</dbReference>
<dbReference type="InterPro" id="IPR036691">
    <property type="entry name" value="Endo/exonu/phosph_ase_sf"/>
</dbReference>
<evidence type="ECO:0000313" key="3">
    <source>
        <dbReference type="Ensembl" id="ENSCINP00000030880.1"/>
    </source>
</evidence>
<dbReference type="InParanoid" id="H2XMJ7"/>
<dbReference type="HOGENOM" id="CLU_011711_3_2_1"/>
<dbReference type="GO" id="GO:0043005">
    <property type="term" value="C:neuron projection"/>
    <property type="evidence" value="ECO:0000318"/>
    <property type="project" value="GO_Central"/>
</dbReference>
<comment type="similarity">
    <text evidence="1">Belongs to the inositol 1,4,5-trisphosphate 5-phosphatase type II family.</text>
</comment>
<dbReference type="GO" id="GO:0001726">
    <property type="term" value="C:ruffle"/>
    <property type="evidence" value="ECO:0000318"/>
    <property type="project" value="GO_Central"/>
</dbReference>
<dbReference type="SMART" id="SM00128">
    <property type="entry name" value="IPPc"/>
    <property type="match status" value="1"/>
</dbReference>